<evidence type="ECO:0000259" key="2">
    <source>
        <dbReference type="Pfam" id="PF01425"/>
    </source>
</evidence>
<dbReference type="GO" id="GO:0003824">
    <property type="term" value="F:catalytic activity"/>
    <property type="evidence" value="ECO:0007669"/>
    <property type="project" value="InterPro"/>
</dbReference>
<proteinExistence type="inferred from homology"/>
<dbReference type="PANTHER" id="PTHR11895:SF7">
    <property type="entry name" value="GLUTAMYL-TRNA(GLN) AMIDOTRANSFERASE SUBUNIT A, MITOCHONDRIAL"/>
    <property type="match status" value="1"/>
</dbReference>
<dbReference type="Pfam" id="PF01425">
    <property type="entry name" value="Amidase"/>
    <property type="match status" value="1"/>
</dbReference>
<dbReference type="InterPro" id="IPR036928">
    <property type="entry name" value="AS_sf"/>
</dbReference>
<dbReference type="EMBL" id="QVFU01000013">
    <property type="protein sequence ID" value="RFS45909.1"/>
    <property type="molecule type" value="Genomic_DNA"/>
</dbReference>
<evidence type="ECO:0000256" key="1">
    <source>
        <dbReference type="ARBA" id="ARBA00009199"/>
    </source>
</evidence>
<comment type="caution">
    <text evidence="3">The sequence shown here is derived from an EMBL/GenBank/DDBJ whole genome shotgun (WGS) entry which is preliminary data.</text>
</comment>
<dbReference type="RefSeq" id="WP_117228599.1">
    <property type="nucleotide sequence ID" value="NZ_CP061725.1"/>
</dbReference>
<protein>
    <submittedName>
        <fullName evidence="3">Amidase</fullName>
    </submittedName>
</protein>
<dbReference type="Gene3D" id="3.90.1300.10">
    <property type="entry name" value="Amidase signature (AS) domain"/>
    <property type="match status" value="1"/>
</dbReference>
<sequence>MTELMDLDALAQAQLVKRGEVSAEELVRAAIGTIEARDGAVNAVVHQRFEQAIDEARQPRSGPFAGVPTLAKATDGLAGAPAYLGSRYLQKLGRVSVEDSAVVGRLRQAGFIVLGQSAAPEFGLVSVSETAIHGITRNPWDLTRTSGGSSGGASAAVSAGMVAVGPGGDGGGSIRMPAAFCHLVGLKPSHGLVPGRITKGDRWGHSVPAAVTRSVRDTAALIEFLADRPHRSPRLPAFAHGDLNEAVADIDSQPLRIGFVQSAPAHCAQVDPEVRGAVESMAVLLESMGHRVEEAHPAGLFDPYVLEAFFDTLSVTVAQSVEELAAEVGAPPGLNELDPITRYWEERGRQLSGLELADELSWQQGYRAQMGHWWTDFDLLLCPVFATPAPKVSWPWTEPDGIKKSVDVLTFTAPFNTTGQPAISVPTALTENGLPLGVQFVAQFGREDVLLRVARQVEVARPWNSIAPRFR</sequence>
<evidence type="ECO:0000313" key="3">
    <source>
        <dbReference type="EMBL" id="RFS45909.1"/>
    </source>
</evidence>
<keyword evidence="4" id="KW-1185">Reference proteome</keyword>
<dbReference type="SUPFAM" id="SSF75304">
    <property type="entry name" value="Amidase signature (AS) enzymes"/>
    <property type="match status" value="1"/>
</dbReference>
<dbReference type="InterPro" id="IPR000120">
    <property type="entry name" value="Amidase"/>
</dbReference>
<dbReference type="PROSITE" id="PS00571">
    <property type="entry name" value="AMIDASES"/>
    <property type="match status" value="1"/>
</dbReference>
<accession>A0A372FZI4</accession>
<comment type="similarity">
    <text evidence="1">Belongs to the amidase family.</text>
</comment>
<dbReference type="AlphaFoldDB" id="A0A372FZI4"/>
<gene>
    <name evidence="3" type="ORF">D0Q02_14730</name>
</gene>
<evidence type="ECO:0000313" key="4">
    <source>
        <dbReference type="Proteomes" id="UP000262621"/>
    </source>
</evidence>
<name>A0A372FZI4_9ACTN</name>
<dbReference type="InterPro" id="IPR023631">
    <property type="entry name" value="Amidase_dom"/>
</dbReference>
<dbReference type="PANTHER" id="PTHR11895">
    <property type="entry name" value="TRANSAMIDASE"/>
    <property type="match status" value="1"/>
</dbReference>
<dbReference type="Proteomes" id="UP000262621">
    <property type="component" value="Unassembled WGS sequence"/>
</dbReference>
<dbReference type="InterPro" id="IPR020556">
    <property type="entry name" value="Amidase_CS"/>
</dbReference>
<feature type="domain" description="Amidase" evidence="2">
    <location>
        <begin position="25"/>
        <end position="451"/>
    </location>
</feature>
<organism evidence="3 4">
    <name type="scientific">Micromonospora craniellae</name>
    <dbReference type="NCBI Taxonomy" id="2294034"/>
    <lineage>
        <taxon>Bacteria</taxon>
        <taxon>Bacillati</taxon>
        <taxon>Actinomycetota</taxon>
        <taxon>Actinomycetes</taxon>
        <taxon>Micromonosporales</taxon>
        <taxon>Micromonosporaceae</taxon>
        <taxon>Micromonospora</taxon>
    </lineage>
</organism>
<dbReference type="OrthoDB" id="5175573at2"/>
<reference evidence="3 4" key="1">
    <citation type="submission" date="2018-08" db="EMBL/GenBank/DDBJ databases">
        <title>Verrucosispora craniellae sp. nov., isolated from a marine sponge in the South China Sea.</title>
        <authorList>
            <person name="Li L."/>
            <person name="Lin H.W."/>
        </authorList>
    </citation>
    <scope>NUCLEOTIDE SEQUENCE [LARGE SCALE GENOMIC DNA]</scope>
    <source>
        <strain evidence="3 4">LHW63014</strain>
    </source>
</reference>